<dbReference type="AlphaFoldDB" id="F2EGK0"/>
<accession>F2EGK0</accession>
<dbReference type="EMBL" id="AK375277">
    <property type="protein sequence ID" value="BAK06472.1"/>
    <property type="molecule type" value="mRNA"/>
</dbReference>
<organism evidence="1">
    <name type="scientific">Hordeum vulgare subsp. vulgare</name>
    <name type="common">Domesticated barley</name>
    <dbReference type="NCBI Taxonomy" id="112509"/>
    <lineage>
        <taxon>Eukaryota</taxon>
        <taxon>Viridiplantae</taxon>
        <taxon>Streptophyta</taxon>
        <taxon>Embryophyta</taxon>
        <taxon>Tracheophyta</taxon>
        <taxon>Spermatophyta</taxon>
        <taxon>Magnoliopsida</taxon>
        <taxon>Liliopsida</taxon>
        <taxon>Poales</taxon>
        <taxon>Poaceae</taxon>
        <taxon>BOP clade</taxon>
        <taxon>Pooideae</taxon>
        <taxon>Triticodae</taxon>
        <taxon>Triticeae</taxon>
        <taxon>Hordeinae</taxon>
        <taxon>Hordeum</taxon>
    </lineage>
</organism>
<reference evidence="1" key="1">
    <citation type="journal article" date="2011" name="Plant Physiol.">
        <title>Comprehensive sequence analysis of 24,783 barley full-length cDNAs derived from 12 clone libraries.</title>
        <authorList>
            <person name="Matsumoto T."/>
            <person name="Tanaka T."/>
            <person name="Sakai H."/>
            <person name="Amano N."/>
            <person name="Kanamori H."/>
            <person name="Kurita K."/>
            <person name="Kikuta A."/>
            <person name="Kamiya K."/>
            <person name="Yamamoto M."/>
            <person name="Ikawa H."/>
            <person name="Fujii N."/>
            <person name="Hori K."/>
            <person name="Itoh T."/>
            <person name="Sato K."/>
        </authorList>
    </citation>
    <scope>NUCLEOTIDE SEQUENCE</scope>
    <source>
        <tissue evidence="1">Flower</tissue>
    </source>
</reference>
<protein>
    <submittedName>
        <fullName evidence="1">Predicted protein</fullName>
    </submittedName>
</protein>
<name>F2EGK0_HORVV</name>
<proteinExistence type="evidence at transcript level"/>
<evidence type="ECO:0000313" key="1">
    <source>
        <dbReference type="EMBL" id="BAK06472.1"/>
    </source>
</evidence>
<sequence>MLLLDVPAPALGEHVALAAGPVRVPEPPRLAGFVVKGQEQALLPRLAAKREAPLGVLLRDHQPVELAYIAGREGLLKQVLLLVVVLLVVQVRVHGHPPWPCIGVLLGERIHGHPS</sequence>